<dbReference type="Gene3D" id="2.30.230.10">
    <property type="entry name" value="Lipovitellin, beta-sheet shell regions, chain A"/>
    <property type="match status" value="1"/>
</dbReference>
<keyword evidence="3" id="KW-1015">Disulfide bond</keyword>
<keyword evidence="6" id="KW-0175">Coiled coil</keyword>
<dbReference type="Gene3D" id="1.25.10.20">
    <property type="entry name" value="Vitellinogen, superhelical"/>
    <property type="match status" value="2"/>
</dbReference>
<dbReference type="GO" id="GO:0045735">
    <property type="term" value="F:nutrient reservoir activity"/>
    <property type="evidence" value="ECO:0007669"/>
    <property type="project" value="UniProtKB-KW"/>
</dbReference>
<dbReference type="InterPro" id="IPR050733">
    <property type="entry name" value="Vitellogenin/Apolipophorin"/>
</dbReference>
<evidence type="ECO:0000313" key="10">
    <source>
        <dbReference type="EMBL" id="KZS10409.1"/>
    </source>
</evidence>
<comment type="caution">
    <text evidence="10">The sequence shown here is derived from an EMBL/GenBank/DDBJ whole genome shotgun (WGS) entry which is preliminary data.</text>
</comment>
<organism evidence="10 11">
    <name type="scientific">Daphnia magna</name>
    <dbReference type="NCBI Taxonomy" id="35525"/>
    <lineage>
        <taxon>Eukaryota</taxon>
        <taxon>Metazoa</taxon>
        <taxon>Ecdysozoa</taxon>
        <taxon>Arthropoda</taxon>
        <taxon>Crustacea</taxon>
        <taxon>Branchiopoda</taxon>
        <taxon>Diplostraca</taxon>
        <taxon>Cladocera</taxon>
        <taxon>Anomopoda</taxon>
        <taxon>Daphniidae</taxon>
        <taxon>Daphnia</taxon>
    </lineage>
</organism>
<dbReference type="SMART" id="SM00216">
    <property type="entry name" value="VWD"/>
    <property type="match status" value="1"/>
</dbReference>
<dbReference type="SUPFAM" id="SSF48431">
    <property type="entry name" value="Lipovitellin-phosvitin complex, superhelical domain"/>
    <property type="match status" value="1"/>
</dbReference>
<keyword evidence="4" id="KW-0325">Glycoprotein</keyword>
<feature type="chain" id="PRO_5007853353" description="Vitellogenin-1" evidence="7">
    <location>
        <begin position="24"/>
        <end position="1595"/>
    </location>
</feature>
<name>A0A164TF80_9CRUS</name>
<evidence type="ECO:0000256" key="3">
    <source>
        <dbReference type="ARBA" id="ARBA00023157"/>
    </source>
</evidence>
<dbReference type="InterPro" id="IPR015819">
    <property type="entry name" value="Lipid_transp_b-sht_shell"/>
</dbReference>
<feature type="domain" description="VWFD" evidence="9">
    <location>
        <begin position="1271"/>
        <end position="1457"/>
    </location>
</feature>
<evidence type="ECO:0000256" key="6">
    <source>
        <dbReference type="SAM" id="Coils"/>
    </source>
</evidence>
<dbReference type="PANTHER" id="PTHR23345">
    <property type="entry name" value="VITELLOGENIN-RELATED"/>
    <property type="match status" value="1"/>
</dbReference>
<evidence type="ECO:0000256" key="1">
    <source>
        <dbReference type="ARBA" id="ARBA00022729"/>
    </source>
</evidence>
<dbReference type="OrthoDB" id="160294at2759"/>
<dbReference type="InterPro" id="IPR015816">
    <property type="entry name" value="Vitellinogen_b-sht_N"/>
</dbReference>
<dbReference type="InterPro" id="IPR011030">
    <property type="entry name" value="Lipovitellin_superhlx_dom"/>
</dbReference>
<evidence type="ECO:0000259" key="8">
    <source>
        <dbReference type="PROSITE" id="PS51211"/>
    </source>
</evidence>
<dbReference type="PANTHER" id="PTHR23345:SF15">
    <property type="entry name" value="VITELLOGENIN 1-RELATED"/>
    <property type="match status" value="1"/>
</dbReference>
<reference evidence="10 11" key="1">
    <citation type="submission" date="2016-03" db="EMBL/GenBank/DDBJ databases">
        <title>EvidentialGene: Evidence-directed Construction of Genes on Genomes.</title>
        <authorList>
            <person name="Gilbert D.G."/>
            <person name="Choi J.-H."/>
            <person name="Mockaitis K."/>
            <person name="Colbourne J."/>
            <person name="Pfrender M."/>
        </authorList>
    </citation>
    <scope>NUCLEOTIDE SEQUENCE [LARGE SCALE GENOMIC DNA]</scope>
    <source>
        <strain evidence="10 11">Xinb3</strain>
        <tissue evidence="10">Complete organism</tissue>
    </source>
</reference>
<dbReference type="SMART" id="SM00638">
    <property type="entry name" value="LPD_N"/>
    <property type="match status" value="1"/>
</dbReference>
<dbReference type="Proteomes" id="UP000076858">
    <property type="component" value="Unassembled WGS sequence"/>
</dbReference>
<evidence type="ECO:0000259" key="9">
    <source>
        <dbReference type="PROSITE" id="PS51233"/>
    </source>
</evidence>
<dbReference type="GO" id="GO:0005319">
    <property type="term" value="F:lipid transporter activity"/>
    <property type="evidence" value="ECO:0007669"/>
    <property type="project" value="InterPro"/>
</dbReference>
<dbReference type="InterPro" id="IPR015255">
    <property type="entry name" value="Vitellinogen_open_b-sht"/>
</dbReference>
<evidence type="ECO:0000256" key="5">
    <source>
        <dbReference type="PROSITE-ProRule" id="PRU00557"/>
    </source>
</evidence>
<dbReference type="Pfam" id="PF09172">
    <property type="entry name" value="Vit_open_b-sht"/>
    <property type="match status" value="1"/>
</dbReference>
<evidence type="ECO:0000256" key="7">
    <source>
        <dbReference type="SAM" id="SignalP"/>
    </source>
</evidence>
<dbReference type="PROSITE" id="PS51233">
    <property type="entry name" value="VWFD"/>
    <property type="match status" value="1"/>
</dbReference>
<dbReference type="InterPro" id="IPR001747">
    <property type="entry name" value="Vitellogenin_N"/>
</dbReference>
<protein>
    <recommendedName>
        <fullName evidence="12">Vitellogenin-1</fullName>
    </recommendedName>
</protein>
<dbReference type="PROSITE" id="PS51211">
    <property type="entry name" value="VITELLOGENIN"/>
    <property type="match status" value="1"/>
</dbReference>
<feature type="domain" description="Vitellogenin" evidence="8">
    <location>
        <begin position="28"/>
        <end position="627"/>
    </location>
</feature>
<dbReference type="EMBL" id="LRGB01001806">
    <property type="protein sequence ID" value="KZS10409.1"/>
    <property type="molecule type" value="Genomic_DNA"/>
</dbReference>
<feature type="coiled-coil region" evidence="6">
    <location>
        <begin position="316"/>
        <end position="350"/>
    </location>
</feature>
<keyword evidence="1 7" id="KW-0732">Signal</keyword>
<comment type="caution">
    <text evidence="5">Lacks conserved residue(s) required for the propagation of feature annotation.</text>
</comment>
<accession>A0A164TF80</accession>
<dbReference type="SUPFAM" id="SSF56968">
    <property type="entry name" value="Lipovitellin-phosvitin complex, beta-sheet shell regions"/>
    <property type="match status" value="2"/>
</dbReference>
<dbReference type="Pfam" id="PF01347">
    <property type="entry name" value="Vitellogenin_N"/>
    <property type="match status" value="2"/>
</dbReference>
<keyword evidence="11" id="KW-1185">Reference proteome</keyword>
<sequence length="1595" mass="175503">MGMKTRLAVLMGLVLCLASVSSARYTPWAAGSEYVYRLHAISVSDIPELGPQAAGVKFDAQLMVQCRDAGSIIVKFEALVVSQDEPFWSINMKKAVASKLQLHVSGSRSVESASRNFGLPTEDSTEDVNTVFKVLESGVTGECEMLYEIAPLSDALIRSDSKLNPMPKLCVEGTFFQVVKTKDYSKCRLSKPVYTVIAPAGWQCKPGVAACGTARSRSSVTRYIGCGSLESFTLLKMTHQGEVRTSPYAYDTEQLRSLSLMKLILQAVRHASSSSAWPPKELDTGLSIGSLVYSFPGTNASGNHWLSDGLMRMPPLRDADQLHQGVENMLDEVERLLTQAVDRIEESQEEAAIDTISAISHLIRHLDYQKVSTLVGDVGHRSNLERGILLDAMIAAGSNPTVTFLKESILNRRLSKSESLHAISSLPLLVPLLYKEINGAGSIEDKMAALTALGEIGHESILSVVLPIIKAKGDYSPLIRTKAVISLHKIAHDSNAKVIQVLSTTFQNPTESSEVRMAAFTLLILANPPAYRWQRIAVSTWFEHSAQVASFVYTTLHSLASNIEPVENLKELSEKAQIVLPLAKRVPLGLKYSYNLKRSHLVAESSAGAEFHSEMFNSEESIFPKSLYGRLSWVLGPYHFDIFELEAYGENWRSAWDRILAKFNPSSENVETSQSRNGRFREFDLHPDLRRMKKQLNAKSPIPAQDAGSADAFLHLSLMKAVHHFTSFDEAGITDLLQSLWTSGSLSVKREFSRRRWMPLTHAEVLVPSTLGFMISTRTQAQVLSSFKGDIQIVSGRADDLTDLKKWSTPTSTKNLGLELDVKPTVVVKLAASMSVNVEFTKALPVSGVATLATVSLPGRLTLGVELDNWKMIAAWKPVSSGPAGLTTLFHYRVQPFTALQAISADLPTYPSPGELKDVHAFGVAAQTHQHPVGGISGLKLNWTSRKELPPAVNHRSVWQESPSKFFMNANFALLPASLHLQSNRITLDPIASETTKIVFSLNIDAADKLDRGTQVYSTGSKSPAAVKEPVNRIQYLSNNMEPHIKKKLNKVLGPVPKGSAIHVDAKLIMEKVGLPAKIYGASFAGAYGTEGTKLAINAQLELPINQEVSDPFTVSMRRSEAFIRYVEDSPGNRDCIMHESRGEFSHEQCLAVKELATVLDEYDAVVKYGHMLPILMNATLGVEGWLKSKFYAHLSENRVEVNNANKQLRISAKVQPSLSAVDLMFHKPQSNTLFRELPLSETANVIFPVSAKSSLMERLIDNTISDGFAPICRLERNSITTFDKVQYNAHINDCEHVVMTVPGIETLAVLMRQDGENKTVTLLVGRDKLEVAAASLKIRYNEIDVVVTEDQPLEVHHADMTYQSSSRPSIGVYKVGPSAFKLSSHGHDIHIIADASSSVTVKAPRSFQGKMIGLCGNMDGETVSELRDSQRCTLSSGTLMAASYQLNDGHQGKQCFGLPDKVRGQLREEQNTCHNKHDLPLTPIPSPPSSPPNDGCIIRRTLVVVRSSDEAKCFSTSTVKECRPSCYGLYGHFKPTIVGFHCVTNPKLGEELEQEAKHKVLTFMLGKKEDIRTTLYLPTLCRPNAEQVDPTLLT</sequence>
<feature type="signal peptide" evidence="7">
    <location>
        <begin position="1"/>
        <end position="23"/>
    </location>
</feature>
<dbReference type="InterPro" id="IPR001846">
    <property type="entry name" value="VWF_type-D"/>
</dbReference>
<keyword evidence="2" id="KW-0758">Storage protein</keyword>
<dbReference type="Pfam" id="PF00094">
    <property type="entry name" value="VWD"/>
    <property type="match status" value="1"/>
</dbReference>
<dbReference type="SMART" id="SM01169">
    <property type="entry name" value="DUF1943"/>
    <property type="match status" value="1"/>
</dbReference>
<gene>
    <name evidence="10" type="ORF">APZ42_025127</name>
</gene>
<evidence type="ECO:0000256" key="2">
    <source>
        <dbReference type="ARBA" id="ARBA00022761"/>
    </source>
</evidence>
<evidence type="ECO:0008006" key="12">
    <source>
        <dbReference type="Google" id="ProtNLM"/>
    </source>
</evidence>
<proteinExistence type="predicted"/>
<evidence type="ECO:0000313" key="11">
    <source>
        <dbReference type="Proteomes" id="UP000076858"/>
    </source>
</evidence>
<dbReference type="STRING" id="35525.A0A164TF80"/>
<evidence type="ECO:0000256" key="4">
    <source>
        <dbReference type="ARBA" id="ARBA00023180"/>
    </source>
</evidence>